<dbReference type="PANTHER" id="PTHR21496">
    <property type="entry name" value="FERREDOXIN-RELATED"/>
    <property type="match status" value="1"/>
</dbReference>
<dbReference type="PROSITE" id="PS51296">
    <property type="entry name" value="RIESKE"/>
    <property type="match status" value="1"/>
</dbReference>
<dbReference type="Pfam" id="PF00355">
    <property type="entry name" value="Rieske"/>
    <property type="match status" value="1"/>
</dbReference>
<evidence type="ECO:0000256" key="4">
    <source>
        <dbReference type="ARBA" id="ARBA00023014"/>
    </source>
</evidence>
<feature type="domain" description="Rieske" evidence="6">
    <location>
        <begin position="188"/>
        <end position="334"/>
    </location>
</feature>
<proteinExistence type="predicted"/>
<reference evidence="7" key="1">
    <citation type="submission" date="2023-08" db="EMBL/GenBank/DDBJ databases">
        <authorList>
            <person name="Audoor S."/>
            <person name="Bilcke G."/>
        </authorList>
    </citation>
    <scope>NUCLEOTIDE SEQUENCE</scope>
</reference>
<evidence type="ECO:0000313" key="7">
    <source>
        <dbReference type="EMBL" id="CAJ1960865.1"/>
    </source>
</evidence>
<evidence type="ECO:0000256" key="1">
    <source>
        <dbReference type="ARBA" id="ARBA00022714"/>
    </source>
</evidence>
<keyword evidence="8" id="KW-1185">Reference proteome</keyword>
<name>A0AAD2G325_9STRA</name>
<evidence type="ECO:0000259" key="6">
    <source>
        <dbReference type="PROSITE" id="PS51296"/>
    </source>
</evidence>
<comment type="cofactor">
    <cofactor evidence="5">
        <name>[2Fe-2S] cluster</name>
        <dbReference type="ChEBI" id="CHEBI:190135"/>
    </cofactor>
</comment>
<dbReference type="PANTHER" id="PTHR21496:SF0">
    <property type="entry name" value="RIESKE DOMAIN-CONTAINING PROTEIN"/>
    <property type="match status" value="1"/>
</dbReference>
<keyword evidence="4" id="KW-0411">Iron-sulfur</keyword>
<gene>
    <name evidence="7" type="ORF">CYCCA115_LOCUS18927</name>
</gene>
<protein>
    <recommendedName>
        <fullName evidence="6">Rieske domain-containing protein</fullName>
    </recommendedName>
</protein>
<keyword evidence="1" id="KW-0001">2Fe-2S</keyword>
<dbReference type="Gene3D" id="2.102.10.10">
    <property type="entry name" value="Rieske [2Fe-2S] iron-sulphur domain"/>
    <property type="match status" value="1"/>
</dbReference>
<dbReference type="InterPro" id="IPR017941">
    <property type="entry name" value="Rieske_2Fe-2S"/>
</dbReference>
<dbReference type="SUPFAM" id="SSF50022">
    <property type="entry name" value="ISP domain"/>
    <property type="match status" value="1"/>
</dbReference>
<accession>A0AAD2G325</accession>
<organism evidence="7 8">
    <name type="scientific">Cylindrotheca closterium</name>
    <dbReference type="NCBI Taxonomy" id="2856"/>
    <lineage>
        <taxon>Eukaryota</taxon>
        <taxon>Sar</taxon>
        <taxon>Stramenopiles</taxon>
        <taxon>Ochrophyta</taxon>
        <taxon>Bacillariophyta</taxon>
        <taxon>Bacillariophyceae</taxon>
        <taxon>Bacillariophycidae</taxon>
        <taxon>Bacillariales</taxon>
        <taxon>Bacillariaceae</taxon>
        <taxon>Cylindrotheca</taxon>
    </lineage>
</organism>
<evidence type="ECO:0000256" key="2">
    <source>
        <dbReference type="ARBA" id="ARBA00022723"/>
    </source>
</evidence>
<comment type="caution">
    <text evidence="7">The sequence shown here is derived from an EMBL/GenBank/DDBJ whole genome shotgun (WGS) entry which is preliminary data.</text>
</comment>
<dbReference type="InterPro" id="IPR036922">
    <property type="entry name" value="Rieske_2Fe-2S_sf"/>
</dbReference>
<evidence type="ECO:0000256" key="3">
    <source>
        <dbReference type="ARBA" id="ARBA00023004"/>
    </source>
</evidence>
<evidence type="ECO:0000256" key="5">
    <source>
        <dbReference type="ARBA" id="ARBA00034078"/>
    </source>
</evidence>
<dbReference type="GO" id="GO:0051537">
    <property type="term" value="F:2 iron, 2 sulfur cluster binding"/>
    <property type="evidence" value="ECO:0007669"/>
    <property type="project" value="UniProtKB-KW"/>
</dbReference>
<evidence type="ECO:0000313" key="8">
    <source>
        <dbReference type="Proteomes" id="UP001295423"/>
    </source>
</evidence>
<dbReference type="Proteomes" id="UP001295423">
    <property type="component" value="Unassembled WGS sequence"/>
</dbReference>
<sequence>MSETVIAFLDPEATRVLKSSDHGSAFLPIPVYAAEKKDNAEVPVNKGFAAFFEFRKKNQEVDQPPESESSEGSGILKSFSKWREGRKLKDKEKLNEIGDTQNTDKKSIGWKTIESRKEKDSKTKAVFERERIRKYQAEINADGSGSDRIASTNNVSESTLTKFNPVSAAQKLLSVVSNKQKSSKEEWIIVASKTSIAPGALVPISAAGLDLLLVASKDGSALHCIANSCSHLGTPLEIGTLERRPIENTNFEPSNDAAPSSLQENYLAKLLAQDGCEDCIICPLHKTAFALESGEVRGEWCPYPPVVGKVVGTIKPKSALPVFDVRTKGKNIEVRINTPIRVDGE</sequence>
<dbReference type="EMBL" id="CAKOGP040002076">
    <property type="protein sequence ID" value="CAJ1960865.1"/>
    <property type="molecule type" value="Genomic_DNA"/>
</dbReference>
<dbReference type="GO" id="GO:0046872">
    <property type="term" value="F:metal ion binding"/>
    <property type="evidence" value="ECO:0007669"/>
    <property type="project" value="UniProtKB-KW"/>
</dbReference>
<keyword evidence="3" id="KW-0408">Iron</keyword>
<keyword evidence="2" id="KW-0479">Metal-binding</keyword>
<dbReference type="AlphaFoldDB" id="A0AAD2G325"/>